<dbReference type="Proteomes" id="UP000269669">
    <property type="component" value="Unassembled WGS sequence"/>
</dbReference>
<feature type="transmembrane region" description="Helical" evidence="1">
    <location>
        <begin position="653"/>
        <end position="673"/>
    </location>
</feature>
<dbReference type="Gene3D" id="3.20.20.370">
    <property type="entry name" value="Glycoside hydrolase/deacetylase"/>
    <property type="match status" value="1"/>
</dbReference>
<gene>
    <name evidence="2" type="ORF">EDE15_2910</name>
</gene>
<sequence length="691" mass="77199">MMDTTGSRVLLLSSHTRRRFPITGQAGCYRFIYRLICTMCAVFVLTFTASSWCFSSGIVLIRSADPSPEQRELEFAARFYGVNLEVVTASDSNKAFVLGAIRQDANLAVAIEAGALNDINPKALLQALHRERAGSIPLLVFAITPDVDQVLLRQLSGGAVTGSGYIKSLSGLHYVVGRVAGLTQQLTNVDFPISGNHISYFYRTEHSHAQVIISARDNHQAVPIFLEADLGQQKVFLLCNTLPNNRITDTISESMEAGFAKIAPVMMFVKFSAGERGWHALHHYANLTIDDPWLREPYGNLSYVGLLEEMEKHEFHTTIAFIPWNYDRSQADVVSLFRNHPNRFSIAIHGDNHDHKEFTDYRSKSLTAQVDDLKQALSRMESFQKLTGIPYDKVMIFPHSIAPKEMLGALKTYNYSATVNSSNVPQNITRPTNMSEALRPVTLLFDGFPSISRYSTAVQVPEAYVAINQFLGNPLFFYDHSELFSQGIGAFDPVADEVNRLEPATEWRSLGEIVRHLYVVKLRNDSNYDVQSFSSNICLENGIGRSSIFYVQKQETGGQTIASVTVDGITYPYSFQKGQISLDIPVPLGGTRCISIQYANDLELDPIGPKHDSIVVYLLRMGSDFRDIYLAKSSAGLVAIHFYNKHGLKPAKVIGYLVIFLTTLIYACFRLWISVKKRFLSNHQISPSLTN</sequence>
<feature type="transmembrane region" description="Helical" evidence="1">
    <location>
        <begin position="31"/>
        <end position="52"/>
    </location>
</feature>
<evidence type="ECO:0000313" key="3">
    <source>
        <dbReference type="Proteomes" id="UP000269669"/>
    </source>
</evidence>
<dbReference type="EMBL" id="RSDW01000001">
    <property type="protein sequence ID" value="RSL17378.1"/>
    <property type="molecule type" value="Genomic_DNA"/>
</dbReference>
<comment type="caution">
    <text evidence="2">The sequence shown here is derived from an EMBL/GenBank/DDBJ whole genome shotgun (WGS) entry which is preliminary data.</text>
</comment>
<keyword evidence="3" id="KW-1185">Reference proteome</keyword>
<dbReference type="InterPro" id="IPR011330">
    <property type="entry name" value="Glyco_hydro/deAcase_b/a-brl"/>
</dbReference>
<accession>A0A3R9QIJ7</accession>
<name>A0A3R9QIJ7_9BACT</name>
<evidence type="ECO:0000313" key="2">
    <source>
        <dbReference type="EMBL" id="RSL17378.1"/>
    </source>
</evidence>
<proteinExistence type="predicted"/>
<dbReference type="SUPFAM" id="SSF88713">
    <property type="entry name" value="Glycoside hydrolase/deacetylase"/>
    <property type="match status" value="1"/>
</dbReference>
<keyword evidence="1" id="KW-0472">Membrane</keyword>
<keyword evidence="1" id="KW-1133">Transmembrane helix</keyword>
<dbReference type="AlphaFoldDB" id="A0A3R9QIJ7"/>
<protein>
    <submittedName>
        <fullName evidence="2">Uncharacterized protein</fullName>
    </submittedName>
</protein>
<evidence type="ECO:0000256" key="1">
    <source>
        <dbReference type="SAM" id="Phobius"/>
    </source>
</evidence>
<dbReference type="GO" id="GO:0005975">
    <property type="term" value="P:carbohydrate metabolic process"/>
    <property type="evidence" value="ECO:0007669"/>
    <property type="project" value="InterPro"/>
</dbReference>
<reference evidence="2 3" key="1">
    <citation type="submission" date="2018-12" db="EMBL/GenBank/DDBJ databases">
        <title>Sequencing of bacterial isolates from soil warming experiment in Harvard Forest, Massachusetts, USA.</title>
        <authorList>
            <person name="Deangelis K."/>
        </authorList>
    </citation>
    <scope>NUCLEOTIDE SEQUENCE [LARGE SCALE GENOMIC DNA]</scope>
    <source>
        <strain evidence="2 3">EB153</strain>
    </source>
</reference>
<keyword evidence="1" id="KW-0812">Transmembrane</keyword>
<organism evidence="2 3">
    <name type="scientific">Edaphobacter aggregans</name>
    <dbReference type="NCBI Taxonomy" id="570835"/>
    <lineage>
        <taxon>Bacteria</taxon>
        <taxon>Pseudomonadati</taxon>
        <taxon>Acidobacteriota</taxon>
        <taxon>Terriglobia</taxon>
        <taxon>Terriglobales</taxon>
        <taxon>Acidobacteriaceae</taxon>
        <taxon>Edaphobacter</taxon>
    </lineage>
</organism>